<organism evidence="2 3">
    <name type="scientific">Actinophytocola gossypii</name>
    <dbReference type="NCBI Taxonomy" id="2812003"/>
    <lineage>
        <taxon>Bacteria</taxon>
        <taxon>Bacillati</taxon>
        <taxon>Actinomycetota</taxon>
        <taxon>Actinomycetes</taxon>
        <taxon>Pseudonocardiales</taxon>
        <taxon>Pseudonocardiaceae</taxon>
    </lineage>
</organism>
<protein>
    <recommendedName>
        <fullName evidence="4">DUF2207 domain-containing protein</fullName>
    </recommendedName>
</protein>
<evidence type="ECO:0000313" key="2">
    <source>
        <dbReference type="EMBL" id="MCT2585016.1"/>
    </source>
</evidence>
<keyword evidence="3" id="KW-1185">Reference proteome</keyword>
<sequence length="210" mass="22470">MTMPPGGPRRIAPGVVLDVGTTDGRKAVIGSVVAGILGLLAVVSGVLAASDDGVGVGIVLIVVGVLLLLPGVFALVARDKLFRPRRLVIEPPGLRWDDPKGAPWAVRWNELAAVAVTRRPVRRFTVGVSDAIAHKASDKLLGDNALVWLDLYPADPGFATRHPELAHLWQHDGLQHGYRFPLGGNVRFVPGIEHAVGRFAPHLWRGVTEI</sequence>
<keyword evidence="1" id="KW-1133">Transmembrane helix</keyword>
<dbReference type="Proteomes" id="UP001156441">
    <property type="component" value="Unassembled WGS sequence"/>
</dbReference>
<feature type="transmembrane region" description="Helical" evidence="1">
    <location>
        <begin position="54"/>
        <end position="77"/>
    </location>
</feature>
<accession>A0ABT2JB65</accession>
<evidence type="ECO:0000313" key="3">
    <source>
        <dbReference type="Proteomes" id="UP001156441"/>
    </source>
</evidence>
<evidence type="ECO:0008006" key="4">
    <source>
        <dbReference type="Google" id="ProtNLM"/>
    </source>
</evidence>
<evidence type="ECO:0000256" key="1">
    <source>
        <dbReference type="SAM" id="Phobius"/>
    </source>
</evidence>
<feature type="transmembrane region" description="Helical" evidence="1">
    <location>
        <begin position="27"/>
        <end position="48"/>
    </location>
</feature>
<comment type="caution">
    <text evidence="2">The sequence shown here is derived from an EMBL/GenBank/DDBJ whole genome shotgun (WGS) entry which is preliminary data.</text>
</comment>
<dbReference type="EMBL" id="JAFFZE010000014">
    <property type="protein sequence ID" value="MCT2585016.1"/>
    <property type="molecule type" value="Genomic_DNA"/>
</dbReference>
<name>A0ABT2JB65_9PSEU</name>
<keyword evidence="1" id="KW-0472">Membrane</keyword>
<reference evidence="2 3" key="1">
    <citation type="submission" date="2021-02" db="EMBL/GenBank/DDBJ databases">
        <title>Actinophytocola xerophila sp. nov., isolated from soil of cotton cropping field.</title>
        <authorList>
            <person name="Huang R."/>
            <person name="Chen X."/>
            <person name="Ge X."/>
            <person name="Liu W."/>
        </authorList>
    </citation>
    <scope>NUCLEOTIDE SEQUENCE [LARGE SCALE GENOMIC DNA]</scope>
    <source>
        <strain evidence="2 3">S1-96</strain>
    </source>
</reference>
<gene>
    <name evidence="2" type="ORF">JT362_18025</name>
</gene>
<keyword evidence="1" id="KW-0812">Transmembrane</keyword>
<proteinExistence type="predicted"/>